<evidence type="ECO:0000313" key="7">
    <source>
        <dbReference type="Proteomes" id="UP001148018"/>
    </source>
</evidence>
<dbReference type="PANTHER" id="PTHR31838">
    <property type="entry name" value="CENTROSOMAL PROTEIN OF 55 KDA"/>
    <property type="match status" value="1"/>
</dbReference>
<feature type="region of interest" description="Disordered" evidence="4">
    <location>
        <begin position="114"/>
        <end position="135"/>
    </location>
</feature>
<comment type="caution">
    <text evidence="6">The sequence shown here is derived from an EMBL/GenBank/DDBJ whole genome shotgun (WGS) entry which is preliminary data.</text>
</comment>
<dbReference type="GO" id="GO:0030496">
    <property type="term" value="C:midbody"/>
    <property type="evidence" value="ECO:0007669"/>
    <property type="project" value="TreeGrafter"/>
</dbReference>
<dbReference type="Pfam" id="PF12180">
    <property type="entry name" value="EABR"/>
    <property type="match status" value="1"/>
</dbReference>
<dbReference type="EMBL" id="JANIIK010000038">
    <property type="protein sequence ID" value="KAJ3610381.1"/>
    <property type="molecule type" value="Genomic_DNA"/>
</dbReference>
<dbReference type="GO" id="GO:0045184">
    <property type="term" value="P:establishment of protein localization"/>
    <property type="evidence" value="ECO:0007669"/>
    <property type="project" value="TreeGrafter"/>
</dbReference>
<dbReference type="GO" id="GO:0000281">
    <property type="term" value="P:mitotic cytokinesis"/>
    <property type="evidence" value="ECO:0007669"/>
    <property type="project" value="InterPro"/>
</dbReference>
<keyword evidence="7" id="KW-1185">Reference proteome</keyword>
<dbReference type="Proteomes" id="UP001148018">
    <property type="component" value="Unassembled WGS sequence"/>
</dbReference>
<dbReference type="Gene3D" id="1.20.5.1180">
    <property type="entry name" value="Geminin coiled-coil domain"/>
    <property type="match status" value="1"/>
</dbReference>
<sequence length="279" mass="31817">MEVDQLREENASLRRSLDQLTRHDQHRLQAETAEVKNKLVTMSTRCQDLKKSVQGVQDGDSGGSTTSAAAVHVQLRDAVEKNRQWLAYDQQREHYVKGVMERLAQQEYQLNQANRAPPQRHNEIHSDESERMGQRQQHYDRLLLQAKTELDALREELDFAHNGQNSLQWRCQLHAERLRRQEEKSMFRAQAKDLRDRLVDQEHGGAELLKQRPQQDAGGLDTPTTSKASPDTSGDHRGLSSPSSPGALNESLLDCPGCGAQYPLSRHRELLVHVEHCLD</sequence>
<dbReference type="PANTHER" id="PTHR31838:SF1">
    <property type="entry name" value="CENTROSOMAL PROTEIN OF 55 KDA"/>
    <property type="match status" value="1"/>
</dbReference>
<dbReference type="InterPro" id="IPR038926">
    <property type="entry name" value="CEP55"/>
</dbReference>
<feature type="compositionally biased region" description="Basic and acidic residues" evidence="4">
    <location>
        <begin position="120"/>
        <end position="135"/>
    </location>
</feature>
<name>A0A9Q0ER31_9TELE</name>
<gene>
    <name evidence="6" type="ORF">NHX12_022473</name>
</gene>
<evidence type="ECO:0000256" key="2">
    <source>
        <dbReference type="ARBA" id="ARBA00022490"/>
    </source>
</evidence>
<dbReference type="GO" id="GO:0051896">
    <property type="term" value="P:regulation of phosphatidylinositol 3-kinase/protein kinase B signal transduction"/>
    <property type="evidence" value="ECO:0007669"/>
    <property type="project" value="InterPro"/>
</dbReference>
<feature type="domain" description="TSG101 and ALIX binding" evidence="5">
    <location>
        <begin position="74"/>
        <end position="104"/>
    </location>
</feature>
<keyword evidence="3" id="KW-0175">Coiled coil</keyword>
<evidence type="ECO:0000256" key="4">
    <source>
        <dbReference type="SAM" id="MobiDB-lite"/>
    </source>
</evidence>
<feature type="region of interest" description="Disordered" evidence="4">
    <location>
        <begin position="205"/>
        <end position="249"/>
    </location>
</feature>
<protein>
    <recommendedName>
        <fullName evidence="5">TSG101 and ALIX binding domain-containing protein</fullName>
    </recommendedName>
</protein>
<reference evidence="6" key="1">
    <citation type="submission" date="2022-07" db="EMBL/GenBank/DDBJ databases">
        <title>Chromosome-level genome of Muraenolepis orangiensis.</title>
        <authorList>
            <person name="Kim J."/>
        </authorList>
    </citation>
    <scope>NUCLEOTIDE SEQUENCE</scope>
    <source>
        <strain evidence="6">KU_S4_2022</strain>
        <tissue evidence="6">Muscle</tissue>
    </source>
</reference>
<dbReference type="InterPro" id="IPR022008">
    <property type="entry name" value="EABR"/>
</dbReference>
<evidence type="ECO:0000259" key="5">
    <source>
        <dbReference type="Pfam" id="PF12180"/>
    </source>
</evidence>
<proteinExistence type="predicted"/>
<organism evidence="6 7">
    <name type="scientific">Muraenolepis orangiensis</name>
    <name type="common">Patagonian moray cod</name>
    <dbReference type="NCBI Taxonomy" id="630683"/>
    <lineage>
        <taxon>Eukaryota</taxon>
        <taxon>Metazoa</taxon>
        <taxon>Chordata</taxon>
        <taxon>Craniata</taxon>
        <taxon>Vertebrata</taxon>
        <taxon>Euteleostomi</taxon>
        <taxon>Actinopterygii</taxon>
        <taxon>Neopterygii</taxon>
        <taxon>Teleostei</taxon>
        <taxon>Neoteleostei</taxon>
        <taxon>Acanthomorphata</taxon>
        <taxon>Zeiogadaria</taxon>
        <taxon>Gadariae</taxon>
        <taxon>Gadiformes</taxon>
        <taxon>Muraenolepidoidei</taxon>
        <taxon>Muraenolepididae</taxon>
        <taxon>Muraenolepis</taxon>
    </lineage>
</organism>
<feature type="compositionally biased region" description="Polar residues" evidence="4">
    <location>
        <begin position="222"/>
        <end position="232"/>
    </location>
</feature>
<keyword evidence="2" id="KW-0963">Cytoplasm</keyword>
<evidence type="ECO:0000256" key="1">
    <source>
        <dbReference type="ARBA" id="ARBA00004496"/>
    </source>
</evidence>
<evidence type="ECO:0000256" key="3">
    <source>
        <dbReference type="ARBA" id="ARBA00023054"/>
    </source>
</evidence>
<dbReference type="OrthoDB" id="8441172at2759"/>
<evidence type="ECO:0000313" key="6">
    <source>
        <dbReference type="EMBL" id="KAJ3610381.1"/>
    </source>
</evidence>
<dbReference type="AlphaFoldDB" id="A0A9Q0ER31"/>
<dbReference type="GO" id="GO:0005737">
    <property type="term" value="C:cytoplasm"/>
    <property type="evidence" value="ECO:0007669"/>
    <property type="project" value="UniProtKB-SubCell"/>
</dbReference>
<comment type="subcellular location">
    <subcellularLocation>
        <location evidence="1">Cytoplasm</location>
    </subcellularLocation>
</comment>
<accession>A0A9Q0ER31</accession>